<dbReference type="PANTHER" id="PTHR48022">
    <property type="entry name" value="PLASTIDIC GLUCOSE TRANSPORTER 4"/>
    <property type="match status" value="1"/>
</dbReference>
<dbReference type="PROSITE" id="PS50850">
    <property type="entry name" value="MFS"/>
    <property type="match status" value="1"/>
</dbReference>
<keyword evidence="11" id="KW-1185">Reference proteome</keyword>
<evidence type="ECO:0000313" key="11">
    <source>
        <dbReference type="Proteomes" id="UP000824998"/>
    </source>
</evidence>
<evidence type="ECO:0000256" key="7">
    <source>
        <dbReference type="RuleBase" id="RU003346"/>
    </source>
</evidence>
<dbReference type="InterPro" id="IPR050360">
    <property type="entry name" value="MFS_Sugar_Transporters"/>
</dbReference>
<feature type="transmembrane region" description="Helical" evidence="8">
    <location>
        <begin position="294"/>
        <end position="316"/>
    </location>
</feature>
<feature type="transmembrane region" description="Helical" evidence="8">
    <location>
        <begin position="174"/>
        <end position="193"/>
    </location>
</feature>
<evidence type="ECO:0000259" key="9">
    <source>
        <dbReference type="PROSITE" id="PS50850"/>
    </source>
</evidence>
<feature type="transmembrane region" description="Helical" evidence="8">
    <location>
        <begin position="116"/>
        <end position="135"/>
    </location>
</feature>
<dbReference type="InterPro" id="IPR005829">
    <property type="entry name" value="Sugar_transporter_CS"/>
</dbReference>
<dbReference type="Proteomes" id="UP000824998">
    <property type="component" value="Unassembled WGS sequence"/>
</dbReference>
<dbReference type="InterPro" id="IPR036259">
    <property type="entry name" value="MFS_trans_sf"/>
</dbReference>
<evidence type="ECO:0000256" key="5">
    <source>
        <dbReference type="ARBA" id="ARBA00022989"/>
    </source>
</evidence>
<evidence type="ECO:0000256" key="6">
    <source>
        <dbReference type="ARBA" id="ARBA00023136"/>
    </source>
</evidence>
<feature type="transmembrane region" description="Helical" evidence="8">
    <location>
        <begin position="141"/>
        <end position="162"/>
    </location>
</feature>
<comment type="caution">
    <text evidence="10">The sequence shown here is derived from an EMBL/GenBank/DDBJ whole genome shotgun (WGS) entry which is preliminary data.</text>
</comment>
<evidence type="ECO:0000256" key="2">
    <source>
        <dbReference type="ARBA" id="ARBA00010992"/>
    </source>
</evidence>
<evidence type="ECO:0000256" key="1">
    <source>
        <dbReference type="ARBA" id="ARBA00004141"/>
    </source>
</evidence>
<keyword evidence="6 8" id="KW-0472">Membrane</keyword>
<evidence type="ECO:0000313" key="10">
    <source>
        <dbReference type="EMBL" id="KAG9235732.1"/>
    </source>
</evidence>
<dbReference type="GO" id="GO:0005351">
    <property type="term" value="F:carbohydrate:proton symporter activity"/>
    <property type="evidence" value="ECO:0007669"/>
    <property type="project" value="TreeGrafter"/>
</dbReference>
<name>A0A9P7YLG1_9HELO</name>
<dbReference type="GO" id="GO:0016020">
    <property type="term" value="C:membrane"/>
    <property type="evidence" value="ECO:0007669"/>
    <property type="project" value="UniProtKB-SubCell"/>
</dbReference>
<feature type="transmembrane region" description="Helical" evidence="8">
    <location>
        <begin position="384"/>
        <end position="410"/>
    </location>
</feature>
<evidence type="ECO:0000256" key="8">
    <source>
        <dbReference type="SAM" id="Phobius"/>
    </source>
</evidence>
<dbReference type="AlphaFoldDB" id="A0A9P7YLG1"/>
<feature type="transmembrane region" description="Helical" evidence="8">
    <location>
        <begin position="328"/>
        <end position="348"/>
    </location>
</feature>
<keyword evidence="4 8" id="KW-0812">Transmembrane</keyword>
<dbReference type="OrthoDB" id="6612291at2759"/>
<reference evidence="10" key="1">
    <citation type="journal article" date="2021" name="IMA Fungus">
        <title>Genomic characterization of three marine fungi, including Emericellopsis atlantica sp. nov. with signatures of a generalist lifestyle and marine biomass degradation.</title>
        <authorList>
            <person name="Hagestad O.C."/>
            <person name="Hou L."/>
            <person name="Andersen J.H."/>
            <person name="Hansen E.H."/>
            <person name="Altermark B."/>
            <person name="Li C."/>
            <person name="Kuhnert E."/>
            <person name="Cox R.J."/>
            <person name="Crous P.W."/>
            <person name="Spatafora J.W."/>
            <person name="Lail K."/>
            <person name="Amirebrahimi M."/>
            <person name="Lipzen A."/>
            <person name="Pangilinan J."/>
            <person name="Andreopoulos W."/>
            <person name="Hayes R.D."/>
            <person name="Ng V."/>
            <person name="Grigoriev I.V."/>
            <person name="Jackson S.A."/>
            <person name="Sutton T.D.S."/>
            <person name="Dobson A.D.W."/>
            <person name="Rama T."/>
        </authorList>
    </citation>
    <scope>NUCLEOTIDE SEQUENCE</scope>
    <source>
        <strain evidence="10">TRa018bII</strain>
    </source>
</reference>
<accession>A0A9P7YLG1</accession>
<feature type="transmembrane region" description="Helical" evidence="8">
    <location>
        <begin position="38"/>
        <end position="54"/>
    </location>
</feature>
<proteinExistence type="inferred from homology"/>
<feature type="transmembrane region" description="Helical" evidence="8">
    <location>
        <begin position="422"/>
        <end position="446"/>
    </location>
</feature>
<feature type="transmembrane region" description="Helical" evidence="8">
    <location>
        <begin position="452"/>
        <end position="473"/>
    </location>
</feature>
<dbReference type="Gene3D" id="1.20.1250.20">
    <property type="entry name" value="MFS general substrate transporter like domains"/>
    <property type="match status" value="1"/>
</dbReference>
<dbReference type="InterPro" id="IPR005828">
    <property type="entry name" value="MFS_sugar_transport-like"/>
</dbReference>
<dbReference type="EMBL" id="MU251423">
    <property type="protein sequence ID" value="KAG9235732.1"/>
    <property type="molecule type" value="Genomic_DNA"/>
</dbReference>
<feature type="transmembrane region" description="Helical" evidence="8">
    <location>
        <begin position="89"/>
        <end position="109"/>
    </location>
</feature>
<dbReference type="InterPro" id="IPR020846">
    <property type="entry name" value="MFS_dom"/>
</dbReference>
<protein>
    <submittedName>
        <fullName evidence="10">General substrate transporter</fullName>
    </submittedName>
</protein>
<dbReference type="PANTHER" id="PTHR48022:SF22">
    <property type="entry name" value="MAJOR FACILITATOR SUPERFAMILY (MFS) PROFILE DOMAIN-CONTAINING PROTEIN"/>
    <property type="match status" value="1"/>
</dbReference>
<feature type="domain" description="Major facilitator superfamily (MFS) profile" evidence="9">
    <location>
        <begin position="38"/>
        <end position="479"/>
    </location>
</feature>
<feature type="transmembrane region" description="Helical" evidence="8">
    <location>
        <begin position="205"/>
        <end position="227"/>
    </location>
</feature>
<dbReference type="Pfam" id="PF00083">
    <property type="entry name" value="Sugar_tr"/>
    <property type="match status" value="1"/>
</dbReference>
<keyword evidence="3 7" id="KW-0813">Transport</keyword>
<comment type="subcellular location">
    <subcellularLocation>
        <location evidence="1">Membrane</location>
        <topology evidence="1">Multi-pass membrane protein</topology>
    </subcellularLocation>
</comment>
<evidence type="ECO:0000256" key="3">
    <source>
        <dbReference type="ARBA" id="ARBA00022448"/>
    </source>
</evidence>
<dbReference type="NCBIfam" id="TIGR00879">
    <property type="entry name" value="SP"/>
    <property type="match status" value="1"/>
</dbReference>
<dbReference type="SUPFAM" id="SSF103473">
    <property type="entry name" value="MFS general substrate transporter"/>
    <property type="match status" value="1"/>
</dbReference>
<dbReference type="PROSITE" id="PS00217">
    <property type="entry name" value="SUGAR_TRANSPORT_2"/>
    <property type="match status" value="1"/>
</dbReference>
<dbReference type="InterPro" id="IPR003663">
    <property type="entry name" value="Sugar/inositol_transpt"/>
</dbReference>
<organism evidence="10 11">
    <name type="scientific">Amylocarpus encephaloides</name>
    <dbReference type="NCBI Taxonomy" id="45428"/>
    <lineage>
        <taxon>Eukaryota</taxon>
        <taxon>Fungi</taxon>
        <taxon>Dikarya</taxon>
        <taxon>Ascomycota</taxon>
        <taxon>Pezizomycotina</taxon>
        <taxon>Leotiomycetes</taxon>
        <taxon>Helotiales</taxon>
        <taxon>Helotiales incertae sedis</taxon>
        <taxon>Amylocarpus</taxon>
    </lineage>
</organism>
<sequence length="526" mass="57504">MKEDTTYLENVDDSAARIANQEDHELTPIQAAKRNPRTVLWCCYAIWLLILNSFENQAAGSALGIPQFRQDFGYKYGDEYVLSAAWQGAFNGGPVATAVLGSFLAGCIADSVGRKLCFASAFFFSVIGITLEVVATNSPVFFAGKLVNGLAIGGFVATGFTYVGEIAPTALRGILSSASAIAFTIGPLLVALIQKGEGAKDTRWAYRSIFVSQYGVWFIGVIFLPWMPESPWWLISKGKESGAAKALKQLGYTPGDVEKRMSAILLTLEQVKAETEGVSFAECFRGSNLRRTMISILPLTIQALSGIFFMASYSTYYYQSVFSADKSFILQIIQQVVSLVGNICSWFVVDNLGRRNVQFYGLLLLTALLLIIAGLATVATHGALVASCALMIFYCFGYNATIGATGFTILTETSTSRLRIKTIAIGNGLQNAVYTMWSFVIPYIFNPDRANLGGKTCFIFGGLAVFCLVYLWFCQPETAGRTYEEMDEMFMKGVPARKFKGYVTDAELRGREAKAAQEEIVVPDNM</sequence>
<keyword evidence="5 8" id="KW-1133">Transmembrane helix</keyword>
<dbReference type="PROSITE" id="PS00216">
    <property type="entry name" value="SUGAR_TRANSPORT_1"/>
    <property type="match status" value="1"/>
</dbReference>
<evidence type="ECO:0000256" key="4">
    <source>
        <dbReference type="ARBA" id="ARBA00022692"/>
    </source>
</evidence>
<feature type="transmembrane region" description="Helical" evidence="8">
    <location>
        <begin position="360"/>
        <end position="378"/>
    </location>
</feature>
<dbReference type="FunFam" id="1.20.1250.20:FF:000078">
    <property type="entry name" value="MFS maltose transporter, putative"/>
    <property type="match status" value="1"/>
</dbReference>
<comment type="similarity">
    <text evidence="2 7">Belongs to the major facilitator superfamily. Sugar transporter (TC 2.A.1.1) family.</text>
</comment>
<gene>
    <name evidence="10" type="ORF">BJ875DRAFT_528206</name>
</gene>